<feature type="signal peptide" evidence="1">
    <location>
        <begin position="1"/>
        <end position="21"/>
    </location>
</feature>
<evidence type="ECO:0000313" key="2">
    <source>
        <dbReference type="EMBL" id="TDP55960.1"/>
    </source>
</evidence>
<dbReference type="RefSeq" id="WP_133528482.1">
    <property type="nucleotide sequence ID" value="NZ_SNXO01000018.1"/>
</dbReference>
<comment type="caution">
    <text evidence="2">The sequence shown here is derived from an EMBL/GenBank/DDBJ whole genome shotgun (WGS) entry which is preliminary data.</text>
</comment>
<evidence type="ECO:0000313" key="3">
    <source>
        <dbReference type="Proteomes" id="UP000295500"/>
    </source>
</evidence>
<protein>
    <recommendedName>
        <fullName evidence="4">Lipoprotein</fullName>
    </recommendedName>
</protein>
<accession>A0A4R6Q2F3</accession>
<reference evidence="2 3" key="1">
    <citation type="submission" date="2019-03" db="EMBL/GenBank/DDBJ databases">
        <title>Genomic Encyclopedia of Type Strains, Phase IV (KMG-IV): sequencing the most valuable type-strain genomes for metagenomic binning, comparative biology and taxonomic classification.</title>
        <authorList>
            <person name="Goeker M."/>
        </authorList>
    </citation>
    <scope>NUCLEOTIDE SEQUENCE [LARGE SCALE GENOMIC DNA]</scope>
    <source>
        <strain evidence="2 3">DSM 28287</strain>
    </source>
</reference>
<gene>
    <name evidence="2" type="ORF">EV211_11814</name>
</gene>
<dbReference type="AlphaFoldDB" id="A0A4R6Q2F3"/>
<dbReference type="PROSITE" id="PS51257">
    <property type="entry name" value="PROKAR_LIPOPROTEIN"/>
    <property type="match status" value="1"/>
</dbReference>
<keyword evidence="1" id="KW-0732">Signal</keyword>
<dbReference type="Proteomes" id="UP000295500">
    <property type="component" value="Unassembled WGS sequence"/>
</dbReference>
<sequence>MKKIIIFLICVVMIFSLSACGGNVKNTSVPQLSEDTSLIEGLDALGYSKEETNAIATILANVGIPKVDDMWNINKNGTLQANACTYKNHQINFTTDNGECFYVQITGWKEEISSYGWYRSAWSGKLKYGYNTQTKINTVDLYATDYDNTGYLAVYDAETDSVKPYEE</sequence>
<keyword evidence="3" id="KW-1185">Reference proteome</keyword>
<evidence type="ECO:0000256" key="1">
    <source>
        <dbReference type="SAM" id="SignalP"/>
    </source>
</evidence>
<feature type="chain" id="PRO_5039664001" description="Lipoprotein" evidence="1">
    <location>
        <begin position="22"/>
        <end position="167"/>
    </location>
</feature>
<organism evidence="2 3">
    <name type="scientific">Aminicella lysinilytica</name>
    <dbReference type="NCBI Taxonomy" id="433323"/>
    <lineage>
        <taxon>Bacteria</taxon>
        <taxon>Bacillati</taxon>
        <taxon>Bacillota</taxon>
        <taxon>Clostridia</taxon>
        <taxon>Peptostreptococcales</taxon>
        <taxon>Anaerovoracaceae</taxon>
        <taxon>Aminicella</taxon>
    </lineage>
</organism>
<dbReference type="EMBL" id="SNXO01000018">
    <property type="protein sequence ID" value="TDP55960.1"/>
    <property type="molecule type" value="Genomic_DNA"/>
</dbReference>
<evidence type="ECO:0008006" key="4">
    <source>
        <dbReference type="Google" id="ProtNLM"/>
    </source>
</evidence>
<name>A0A4R6Q2F3_9FIRM</name>
<proteinExistence type="predicted"/>
<dbReference type="OrthoDB" id="9772924at2"/>